<dbReference type="EMBL" id="CP066831">
    <property type="protein sequence ID" value="QQM45230.1"/>
    <property type="molecule type" value="Genomic_DNA"/>
</dbReference>
<dbReference type="AlphaFoldDB" id="A0A7T7L2G9"/>
<gene>
    <name evidence="1" type="ORF">JEQ17_41365</name>
</gene>
<proteinExistence type="predicted"/>
<dbReference type="KEGG" id="slf:JEQ17_41365"/>
<accession>A0A7T7L2G9</accession>
<protein>
    <submittedName>
        <fullName evidence="1">Uncharacterized protein</fullName>
    </submittedName>
</protein>
<organism evidence="1 2">
    <name type="scientific">Streptomyces liliifuscus</name>
    <dbReference type="NCBI Taxonomy" id="2797636"/>
    <lineage>
        <taxon>Bacteria</taxon>
        <taxon>Bacillati</taxon>
        <taxon>Actinomycetota</taxon>
        <taxon>Actinomycetes</taxon>
        <taxon>Kitasatosporales</taxon>
        <taxon>Streptomycetaceae</taxon>
        <taxon>Streptomyces</taxon>
    </lineage>
</organism>
<name>A0A7T7L2G9_9ACTN</name>
<evidence type="ECO:0000313" key="2">
    <source>
        <dbReference type="Proteomes" id="UP000595636"/>
    </source>
</evidence>
<reference evidence="1 2" key="1">
    <citation type="submission" date="2020-12" db="EMBL/GenBank/DDBJ databases">
        <title>A novel species.</title>
        <authorList>
            <person name="Li K."/>
        </authorList>
    </citation>
    <scope>NUCLEOTIDE SEQUENCE [LARGE SCALE GENOMIC DNA]</scope>
    <source>
        <strain evidence="1 2">ZYC-3</strain>
    </source>
</reference>
<keyword evidence="2" id="KW-1185">Reference proteome</keyword>
<dbReference type="Proteomes" id="UP000595636">
    <property type="component" value="Chromosome"/>
</dbReference>
<sequence>MTTATAVTVDWVRLAIGDDEITVEPSPGIELALSVKPVEHDGYLDPLTRGPAPRLHLSLHLIPTGTEAIVRCESQARRILEQLGAPASACAPMCDFSLEAALGGEGLPYNRASAPGLTLTPGEPPVFDEDLPVPSVHVFTAKAHGASETVYTMWLAD</sequence>
<dbReference type="RefSeq" id="WP_200400039.1">
    <property type="nucleotide sequence ID" value="NZ_CP066831.1"/>
</dbReference>
<evidence type="ECO:0000313" key="1">
    <source>
        <dbReference type="EMBL" id="QQM45230.1"/>
    </source>
</evidence>